<protein>
    <submittedName>
        <fullName evidence="1">Uncharacterized protein</fullName>
    </submittedName>
</protein>
<reference evidence="1" key="1">
    <citation type="journal article" date="2019" name="bioRxiv">
        <title>The Genome of the Zebra Mussel, Dreissena polymorpha: A Resource for Invasive Species Research.</title>
        <authorList>
            <person name="McCartney M.A."/>
            <person name="Auch B."/>
            <person name="Kono T."/>
            <person name="Mallez S."/>
            <person name="Zhang Y."/>
            <person name="Obille A."/>
            <person name="Becker A."/>
            <person name="Abrahante J.E."/>
            <person name="Garbe J."/>
            <person name="Badalamenti J.P."/>
            <person name="Herman A."/>
            <person name="Mangelson H."/>
            <person name="Liachko I."/>
            <person name="Sullivan S."/>
            <person name="Sone E.D."/>
            <person name="Koren S."/>
            <person name="Silverstein K.A.T."/>
            <person name="Beckman K.B."/>
            <person name="Gohl D.M."/>
        </authorList>
    </citation>
    <scope>NUCLEOTIDE SEQUENCE</scope>
    <source>
        <strain evidence="1">Duluth1</strain>
        <tissue evidence="1">Whole animal</tissue>
    </source>
</reference>
<reference evidence="1" key="2">
    <citation type="submission" date="2020-11" db="EMBL/GenBank/DDBJ databases">
        <authorList>
            <person name="McCartney M.A."/>
            <person name="Auch B."/>
            <person name="Kono T."/>
            <person name="Mallez S."/>
            <person name="Becker A."/>
            <person name="Gohl D.M."/>
            <person name="Silverstein K.A.T."/>
            <person name="Koren S."/>
            <person name="Bechman K.B."/>
            <person name="Herman A."/>
            <person name="Abrahante J.E."/>
            <person name="Garbe J."/>
        </authorList>
    </citation>
    <scope>NUCLEOTIDE SEQUENCE</scope>
    <source>
        <strain evidence="1">Duluth1</strain>
        <tissue evidence="1">Whole animal</tissue>
    </source>
</reference>
<dbReference type="AlphaFoldDB" id="A0A9D4EX66"/>
<dbReference type="Proteomes" id="UP000828390">
    <property type="component" value="Unassembled WGS sequence"/>
</dbReference>
<evidence type="ECO:0000313" key="2">
    <source>
        <dbReference type="Proteomes" id="UP000828390"/>
    </source>
</evidence>
<sequence length="90" mass="10485">MLHHVWTRSVPPHFYQINLLDSRKLGRTLNFSFNFQLLRCYLKIFQFGVVLYCGGRWSWITLRKPHLSAIVTTNQTHMLPGTAIEAGSPR</sequence>
<comment type="caution">
    <text evidence="1">The sequence shown here is derived from an EMBL/GenBank/DDBJ whole genome shotgun (WGS) entry which is preliminary data.</text>
</comment>
<keyword evidence="2" id="KW-1185">Reference proteome</keyword>
<proteinExistence type="predicted"/>
<gene>
    <name evidence="1" type="ORF">DPMN_165988</name>
</gene>
<accession>A0A9D4EX66</accession>
<name>A0A9D4EX66_DREPO</name>
<dbReference type="EMBL" id="JAIWYP010000008">
    <property type="protein sequence ID" value="KAH3787857.1"/>
    <property type="molecule type" value="Genomic_DNA"/>
</dbReference>
<organism evidence="1 2">
    <name type="scientific">Dreissena polymorpha</name>
    <name type="common">Zebra mussel</name>
    <name type="synonym">Mytilus polymorpha</name>
    <dbReference type="NCBI Taxonomy" id="45954"/>
    <lineage>
        <taxon>Eukaryota</taxon>
        <taxon>Metazoa</taxon>
        <taxon>Spiralia</taxon>
        <taxon>Lophotrochozoa</taxon>
        <taxon>Mollusca</taxon>
        <taxon>Bivalvia</taxon>
        <taxon>Autobranchia</taxon>
        <taxon>Heteroconchia</taxon>
        <taxon>Euheterodonta</taxon>
        <taxon>Imparidentia</taxon>
        <taxon>Neoheterodontei</taxon>
        <taxon>Myida</taxon>
        <taxon>Dreissenoidea</taxon>
        <taxon>Dreissenidae</taxon>
        <taxon>Dreissena</taxon>
    </lineage>
</organism>
<evidence type="ECO:0000313" key="1">
    <source>
        <dbReference type="EMBL" id="KAH3787857.1"/>
    </source>
</evidence>